<dbReference type="KEGG" id="spon:HME9304_02539"/>
<feature type="coiled-coil region" evidence="1">
    <location>
        <begin position="107"/>
        <end position="141"/>
    </location>
</feature>
<evidence type="ECO:0000313" key="5">
    <source>
        <dbReference type="Proteomes" id="UP000248536"/>
    </source>
</evidence>
<dbReference type="PANTHER" id="PTHR37461">
    <property type="entry name" value="ANTI-SIGMA-K FACTOR RSKA"/>
    <property type="match status" value="1"/>
</dbReference>
<accession>A0A2Z4LUV9</accession>
<evidence type="ECO:0000256" key="2">
    <source>
        <dbReference type="SAM" id="Phobius"/>
    </source>
</evidence>
<keyword evidence="5" id="KW-1185">Reference proteome</keyword>
<dbReference type="Proteomes" id="UP000248536">
    <property type="component" value="Chromosome"/>
</dbReference>
<gene>
    <name evidence="4" type="ORF">HME9304_02539</name>
</gene>
<feature type="domain" description="Anti-sigma K factor RskA C-terminal" evidence="3">
    <location>
        <begin position="87"/>
        <end position="241"/>
    </location>
</feature>
<sequence>MMEKDKILKEGLLEQYILGSLSKEDTATIESILQNDIELKQQLDLLEADLERISFENAIEPPLNVKLALQSELEESQVKKTNWVPLFAAASLAVLFLLGSLWMYTQWQNAEQNLESLQDRTVNLQQRLENLEQNYQLTSNRLETINNPNVVPLVLYGNHIAPNAKAVAYVNHKNKLVLINPQGLPKLPRDKTYQMWSDVEGEMVNMGVVPTDEKLVVLKYIDHAESLNITIEPAGGNDHPTVEQLVSYVIL</sequence>
<keyword evidence="2" id="KW-0812">Transmembrane</keyword>
<dbReference type="OrthoDB" id="1420916at2"/>
<feature type="transmembrane region" description="Helical" evidence="2">
    <location>
        <begin position="83"/>
        <end position="104"/>
    </location>
</feature>
<keyword evidence="2" id="KW-1133">Transmembrane helix</keyword>
<dbReference type="GO" id="GO:0006417">
    <property type="term" value="P:regulation of translation"/>
    <property type="evidence" value="ECO:0007669"/>
    <property type="project" value="TreeGrafter"/>
</dbReference>
<dbReference type="EMBL" id="CP030104">
    <property type="protein sequence ID" value="AWX45519.1"/>
    <property type="molecule type" value="Genomic_DNA"/>
</dbReference>
<reference evidence="4 5" key="1">
    <citation type="submission" date="2018-06" db="EMBL/GenBank/DDBJ databases">
        <title>Spongiibacterium sp. HME9304 Genome sequencing and assembly.</title>
        <authorList>
            <person name="Kang H."/>
            <person name="Kim H."/>
            <person name="Joh K."/>
        </authorList>
    </citation>
    <scope>NUCLEOTIDE SEQUENCE [LARGE SCALE GENOMIC DNA]</scope>
    <source>
        <strain evidence="4 5">HME9304</strain>
    </source>
</reference>
<dbReference type="GO" id="GO:0016989">
    <property type="term" value="F:sigma factor antagonist activity"/>
    <property type="evidence" value="ECO:0007669"/>
    <property type="project" value="TreeGrafter"/>
</dbReference>
<keyword evidence="1" id="KW-0175">Coiled coil</keyword>
<evidence type="ECO:0000313" key="4">
    <source>
        <dbReference type="EMBL" id="AWX45519.1"/>
    </source>
</evidence>
<proteinExistence type="predicted"/>
<dbReference type="AlphaFoldDB" id="A0A2Z4LUV9"/>
<organism evidence="4 5">
    <name type="scientific">Flagellimonas maritima</name>
    <dbReference type="NCBI Taxonomy" id="1383885"/>
    <lineage>
        <taxon>Bacteria</taxon>
        <taxon>Pseudomonadati</taxon>
        <taxon>Bacteroidota</taxon>
        <taxon>Flavobacteriia</taxon>
        <taxon>Flavobacteriales</taxon>
        <taxon>Flavobacteriaceae</taxon>
        <taxon>Flagellimonas</taxon>
    </lineage>
</organism>
<keyword evidence="2" id="KW-0472">Membrane</keyword>
<dbReference type="RefSeq" id="WP_112378901.1">
    <property type="nucleotide sequence ID" value="NZ_CP030104.1"/>
</dbReference>
<protein>
    <recommendedName>
        <fullName evidence="3">Anti-sigma K factor RskA C-terminal domain-containing protein</fullName>
    </recommendedName>
</protein>
<dbReference type="InterPro" id="IPR051474">
    <property type="entry name" value="Anti-sigma-K/W_factor"/>
</dbReference>
<dbReference type="InterPro" id="IPR018764">
    <property type="entry name" value="RskA_C"/>
</dbReference>
<dbReference type="PANTHER" id="PTHR37461:SF1">
    <property type="entry name" value="ANTI-SIGMA-K FACTOR RSKA"/>
    <property type="match status" value="1"/>
</dbReference>
<dbReference type="Pfam" id="PF10099">
    <property type="entry name" value="RskA_C"/>
    <property type="match status" value="1"/>
</dbReference>
<evidence type="ECO:0000259" key="3">
    <source>
        <dbReference type="Pfam" id="PF10099"/>
    </source>
</evidence>
<evidence type="ECO:0000256" key="1">
    <source>
        <dbReference type="SAM" id="Coils"/>
    </source>
</evidence>
<dbReference type="GO" id="GO:0005886">
    <property type="term" value="C:plasma membrane"/>
    <property type="evidence" value="ECO:0007669"/>
    <property type="project" value="InterPro"/>
</dbReference>
<name>A0A2Z4LUV9_9FLAO</name>